<proteinExistence type="predicted"/>
<dbReference type="InterPro" id="IPR013221">
    <property type="entry name" value="Mur_ligase_cen"/>
</dbReference>
<gene>
    <name evidence="6" type="ORF">A3E09_01025</name>
</gene>
<dbReference type="AlphaFoldDB" id="A0A1G2CCR6"/>
<dbReference type="InterPro" id="IPR036615">
    <property type="entry name" value="Mur_ligase_C_dom_sf"/>
</dbReference>
<dbReference type="InterPro" id="IPR051046">
    <property type="entry name" value="MurCDEF_CellWall_CoF430Synth"/>
</dbReference>
<dbReference type="Proteomes" id="UP000178796">
    <property type="component" value="Unassembled WGS sequence"/>
</dbReference>
<feature type="domain" description="Mur ligase central" evidence="5">
    <location>
        <begin position="103"/>
        <end position="213"/>
    </location>
</feature>
<dbReference type="EMBL" id="MHKY01000021">
    <property type="protein sequence ID" value="OGY99016.1"/>
    <property type="molecule type" value="Genomic_DNA"/>
</dbReference>
<dbReference type="PANTHER" id="PTHR43024">
    <property type="entry name" value="UDP-N-ACETYLMURAMOYL-TRIPEPTIDE--D-ALANYL-D-ALANINE LIGASE"/>
    <property type="match status" value="1"/>
</dbReference>
<sequence length="413" mass="44565">MALRAKSLEKLRWLLKRLAQLMIMRYRPSVITVTGSVGKTSTKLAISAVLGSVRSARVSQRNYNNEIGVPFTVISGREKVGGPVFWLFTLITACIRIAVKARYPEVLILEYGADRPGDIKYLLEIARPTVAVITAVGDIPVHVEYYAGPKALAREKGRTIEALPAAGFAILNFDDATVMDLQERTRAKVMTFGFSDGADVRVTNFETRSSEDGRPVGIAFKLEHVGSVVPVRLDGVFGKAQGYAAAAAACVGLIFGMNLVKISEALADYQPASGRMALLAGVKGTFVIDDTYNASPLSMHAALDTLRELKGKRKVAVLGDMLEIGKYTIEAHEELGRLAAKAADTLVTVGPRAKFIAEGAKAAGMSKKKVASFDSADEARVPVQDLLRKGDIVLLKASRAIGLDKIVEEIRQF</sequence>
<dbReference type="GO" id="GO:0016881">
    <property type="term" value="F:acid-amino acid ligase activity"/>
    <property type="evidence" value="ECO:0007669"/>
    <property type="project" value="InterPro"/>
</dbReference>
<keyword evidence="2" id="KW-0547">Nucleotide-binding</keyword>
<accession>A0A1G2CCR6</accession>
<name>A0A1G2CCR6_9BACT</name>
<dbReference type="GO" id="GO:0005524">
    <property type="term" value="F:ATP binding"/>
    <property type="evidence" value="ECO:0007669"/>
    <property type="project" value="UniProtKB-KW"/>
</dbReference>
<keyword evidence="1" id="KW-0436">Ligase</keyword>
<evidence type="ECO:0000256" key="2">
    <source>
        <dbReference type="ARBA" id="ARBA00022741"/>
    </source>
</evidence>
<dbReference type="InterPro" id="IPR036565">
    <property type="entry name" value="Mur-like_cat_sf"/>
</dbReference>
<dbReference type="Pfam" id="PF02875">
    <property type="entry name" value="Mur_ligase_C"/>
    <property type="match status" value="1"/>
</dbReference>
<keyword evidence="3" id="KW-0067">ATP-binding</keyword>
<dbReference type="Gene3D" id="3.40.1190.10">
    <property type="entry name" value="Mur-like, catalytic domain"/>
    <property type="match status" value="1"/>
</dbReference>
<organism evidence="6 7">
    <name type="scientific">Candidatus Liptonbacteria bacterium RIFCSPHIGHO2_12_FULL_60_13</name>
    <dbReference type="NCBI Taxonomy" id="1798648"/>
    <lineage>
        <taxon>Bacteria</taxon>
        <taxon>Candidatus Liptoniibacteriota</taxon>
    </lineage>
</organism>
<feature type="domain" description="Mur ligase C-terminal" evidence="4">
    <location>
        <begin position="274"/>
        <end position="399"/>
    </location>
</feature>
<dbReference type="InterPro" id="IPR004101">
    <property type="entry name" value="Mur_ligase_C"/>
</dbReference>
<reference evidence="6 7" key="1">
    <citation type="journal article" date="2016" name="Nat. Commun.">
        <title>Thousands of microbial genomes shed light on interconnected biogeochemical processes in an aquifer system.</title>
        <authorList>
            <person name="Anantharaman K."/>
            <person name="Brown C.T."/>
            <person name="Hug L.A."/>
            <person name="Sharon I."/>
            <person name="Castelle C.J."/>
            <person name="Probst A.J."/>
            <person name="Thomas B.C."/>
            <person name="Singh A."/>
            <person name="Wilkins M.J."/>
            <person name="Karaoz U."/>
            <person name="Brodie E.L."/>
            <person name="Williams K.H."/>
            <person name="Hubbard S.S."/>
            <person name="Banfield J.F."/>
        </authorList>
    </citation>
    <scope>NUCLEOTIDE SEQUENCE [LARGE SCALE GENOMIC DNA]</scope>
</reference>
<dbReference type="Gene3D" id="3.90.190.20">
    <property type="entry name" value="Mur ligase, C-terminal domain"/>
    <property type="match status" value="1"/>
</dbReference>
<dbReference type="SUPFAM" id="SSF53244">
    <property type="entry name" value="MurD-like peptide ligases, peptide-binding domain"/>
    <property type="match status" value="1"/>
</dbReference>
<dbReference type="PANTHER" id="PTHR43024:SF1">
    <property type="entry name" value="UDP-N-ACETYLMURAMOYL-TRIPEPTIDE--D-ALANYL-D-ALANINE LIGASE"/>
    <property type="match status" value="1"/>
</dbReference>
<dbReference type="SUPFAM" id="SSF53623">
    <property type="entry name" value="MurD-like peptide ligases, catalytic domain"/>
    <property type="match status" value="1"/>
</dbReference>
<evidence type="ECO:0000259" key="4">
    <source>
        <dbReference type="Pfam" id="PF02875"/>
    </source>
</evidence>
<evidence type="ECO:0000256" key="1">
    <source>
        <dbReference type="ARBA" id="ARBA00022598"/>
    </source>
</evidence>
<evidence type="ECO:0000259" key="5">
    <source>
        <dbReference type="Pfam" id="PF08245"/>
    </source>
</evidence>
<dbReference type="Pfam" id="PF08245">
    <property type="entry name" value="Mur_ligase_M"/>
    <property type="match status" value="1"/>
</dbReference>
<comment type="caution">
    <text evidence="6">The sequence shown here is derived from an EMBL/GenBank/DDBJ whole genome shotgun (WGS) entry which is preliminary data.</text>
</comment>
<evidence type="ECO:0008006" key="8">
    <source>
        <dbReference type="Google" id="ProtNLM"/>
    </source>
</evidence>
<protein>
    <recommendedName>
        <fullName evidence="8">UDP-N-acetylmuramoyl-tripeptide--D-alanyl-D-alanine ligase</fullName>
    </recommendedName>
</protein>
<evidence type="ECO:0000313" key="7">
    <source>
        <dbReference type="Proteomes" id="UP000178796"/>
    </source>
</evidence>
<evidence type="ECO:0000313" key="6">
    <source>
        <dbReference type="EMBL" id="OGY99016.1"/>
    </source>
</evidence>
<evidence type="ECO:0000256" key="3">
    <source>
        <dbReference type="ARBA" id="ARBA00022840"/>
    </source>
</evidence>